<protein>
    <submittedName>
        <fullName evidence="1">Uncharacterized protein</fullName>
    </submittedName>
</protein>
<dbReference type="EMBL" id="MU274913">
    <property type="protein sequence ID" value="KAI0088513.1"/>
    <property type="molecule type" value="Genomic_DNA"/>
</dbReference>
<evidence type="ECO:0000313" key="1">
    <source>
        <dbReference type="EMBL" id="KAI0088513.1"/>
    </source>
</evidence>
<sequence length="458" mass="51806">MTFPYDPPPSPCAVKCKRAVDSAQEILPSIRRSRTADFGVSVFSSVPPGATFIDAGPYHESYMTSIELPRTYVLQPISTENSFSTSFSFKLNDLEPSCAAPEPPPTLIPSSQPSLSVSTNTSLSKLTQETHARAASQLQSRQDNSQTGRSYSRHVQNYEKFWDQEQQTRALIDSTWVKVLAFPITTTKAALFLNYEMTWPKLKPNQQVEPGATIGKYYIQQAISALEDWRVKNMHRYPHEQEILHPFRTDWRISQLESAAKNTEPQRVAKAQALKAVGGSADTYTTEEVLRCLLSFLTDRSTGRQRLFVSLRDRAMFLIVAQSAFRGESSRILLWSNCYQQVVPINDVCIGYTIPVLAMMSLNAKHNQHGRLDEHGVMRHLNVQVCAVGALAFLFWAMFHVMDFSSTEAELQPDFTATDCGPFGLHEWYSYYVFFGNNRKVKMTYDNHHDRIRASSGT</sequence>
<comment type="caution">
    <text evidence="1">The sequence shown here is derived from an EMBL/GenBank/DDBJ whole genome shotgun (WGS) entry which is preliminary data.</text>
</comment>
<dbReference type="Proteomes" id="UP001055072">
    <property type="component" value="Unassembled WGS sequence"/>
</dbReference>
<gene>
    <name evidence="1" type="ORF">BDY19DRAFT_906536</name>
</gene>
<organism evidence="1 2">
    <name type="scientific">Irpex rosettiformis</name>
    <dbReference type="NCBI Taxonomy" id="378272"/>
    <lineage>
        <taxon>Eukaryota</taxon>
        <taxon>Fungi</taxon>
        <taxon>Dikarya</taxon>
        <taxon>Basidiomycota</taxon>
        <taxon>Agaricomycotina</taxon>
        <taxon>Agaricomycetes</taxon>
        <taxon>Polyporales</taxon>
        <taxon>Irpicaceae</taxon>
        <taxon>Irpex</taxon>
    </lineage>
</organism>
<reference evidence="1" key="1">
    <citation type="journal article" date="2021" name="Environ. Microbiol.">
        <title>Gene family expansions and transcriptome signatures uncover fungal adaptations to wood decay.</title>
        <authorList>
            <person name="Hage H."/>
            <person name="Miyauchi S."/>
            <person name="Viragh M."/>
            <person name="Drula E."/>
            <person name="Min B."/>
            <person name="Chaduli D."/>
            <person name="Navarro D."/>
            <person name="Favel A."/>
            <person name="Norest M."/>
            <person name="Lesage-Meessen L."/>
            <person name="Balint B."/>
            <person name="Merenyi Z."/>
            <person name="de Eugenio L."/>
            <person name="Morin E."/>
            <person name="Martinez A.T."/>
            <person name="Baldrian P."/>
            <person name="Stursova M."/>
            <person name="Martinez M.J."/>
            <person name="Novotny C."/>
            <person name="Magnuson J.K."/>
            <person name="Spatafora J.W."/>
            <person name="Maurice S."/>
            <person name="Pangilinan J."/>
            <person name="Andreopoulos W."/>
            <person name="LaButti K."/>
            <person name="Hundley H."/>
            <person name="Na H."/>
            <person name="Kuo A."/>
            <person name="Barry K."/>
            <person name="Lipzen A."/>
            <person name="Henrissat B."/>
            <person name="Riley R."/>
            <person name="Ahrendt S."/>
            <person name="Nagy L.G."/>
            <person name="Grigoriev I.V."/>
            <person name="Martin F."/>
            <person name="Rosso M.N."/>
        </authorList>
    </citation>
    <scope>NUCLEOTIDE SEQUENCE</scope>
    <source>
        <strain evidence="1">CBS 384.51</strain>
    </source>
</reference>
<keyword evidence="2" id="KW-1185">Reference proteome</keyword>
<name>A0ACB8U2C3_9APHY</name>
<accession>A0ACB8U2C3</accession>
<evidence type="ECO:0000313" key="2">
    <source>
        <dbReference type="Proteomes" id="UP001055072"/>
    </source>
</evidence>
<proteinExistence type="predicted"/>